<dbReference type="Proteomes" id="UP001242732">
    <property type="component" value="Chromosome"/>
</dbReference>
<proteinExistence type="predicted"/>
<keyword evidence="3" id="KW-1185">Reference proteome</keyword>
<reference evidence="2 3" key="1">
    <citation type="submission" date="2023-06" db="EMBL/GenBank/DDBJ databases">
        <authorList>
            <person name="Ham H."/>
            <person name="Park D.S."/>
        </authorList>
    </citation>
    <scope>NUCLEOTIDE SEQUENCE [LARGE SCALE GENOMIC DNA]</scope>
    <source>
        <strain evidence="2 3">KACC 17005</strain>
    </source>
</reference>
<dbReference type="RefSeq" id="WP_041827540.1">
    <property type="nucleotide sequence ID" value="NZ_CP023687.1"/>
</dbReference>
<name>A0ABY9AWW8_PARCI</name>
<accession>A0ABY9AWW8</accession>
<feature type="region of interest" description="Disordered" evidence="1">
    <location>
        <begin position="42"/>
        <end position="62"/>
    </location>
</feature>
<sequence>MIFTADSLSWIQGMGKVRERLVVLLDLDRAFSAQALAELARLPADTTEPRRHSHCPATPAPE</sequence>
<gene>
    <name evidence="2" type="ORF">QRO08_06645</name>
</gene>
<evidence type="ECO:0000313" key="3">
    <source>
        <dbReference type="Proteomes" id="UP001242732"/>
    </source>
</evidence>
<dbReference type="EMBL" id="CP127363">
    <property type="protein sequence ID" value="WIY51441.1"/>
    <property type="molecule type" value="Genomic_DNA"/>
</dbReference>
<protein>
    <submittedName>
        <fullName evidence="2">Uncharacterized protein</fullName>
    </submittedName>
</protein>
<evidence type="ECO:0000313" key="2">
    <source>
        <dbReference type="EMBL" id="WIY51441.1"/>
    </source>
</evidence>
<evidence type="ECO:0000256" key="1">
    <source>
        <dbReference type="SAM" id="MobiDB-lite"/>
    </source>
</evidence>
<organism evidence="2 3">
    <name type="scientific">Paracidovorax citrulli</name>
    <name type="common">Acidovorax citrulli</name>
    <dbReference type="NCBI Taxonomy" id="80869"/>
    <lineage>
        <taxon>Bacteria</taxon>
        <taxon>Pseudomonadati</taxon>
        <taxon>Pseudomonadota</taxon>
        <taxon>Betaproteobacteria</taxon>
        <taxon>Burkholderiales</taxon>
        <taxon>Comamonadaceae</taxon>
        <taxon>Paracidovorax</taxon>
    </lineage>
</organism>